<keyword evidence="1" id="KW-0812">Transmembrane</keyword>
<dbReference type="CDD" id="cd01610">
    <property type="entry name" value="PAP2_like"/>
    <property type="match status" value="1"/>
</dbReference>
<keyword evidence="1" id="KW-1133">Transmembrane helix</keyword>
<evidence type="ECO:0000313" key="3">
    <source>
        <dbReference type="Proteomes" id="UP000654471"/>
    </source>
</evidence>
<feature type="transmembrane region" description="Helical" evidence="1">
    <location>
        <begin position="84"/>
        <end position="102"/>
    </location>
</feature>
<dbReference type="RefSeq" id="WP_189307665.1">
    <property type="nucleotide sequence ID" value="NZ_BMRP01000051.1"/>
</dbReference>
<feature type="transmembrane region" description="Helical" evidence="1">
    <location>
        <begin position="137"/>
        <end position="165"/>
    </location>
</feature>
<sequence>MAEKRTSSSNAPERLALWTGRLFAPPVLPVAAGCALSWRAALPAWGVTAAGCAVLGVMVIVLGVRRGWWSDWELSRRAERPLPLACATTGALVVWLACWWLGAPRELLVPAALAPLGGAAFLVCTRRGKVSLHTSAAAGGIALLSVEVSGWCAVAGVPLLALVGWSRVRLGAHTARQVSAGGVLGAGLTVLVLWLAG</sequence>
<feature type="transmembrane region" description="Helical" evidence="1">
    <location>
        <begin position="177"/>
        <end position="196"/>
    </location>
</feature>
<evidence type="ECO:0000256" key="1">
    <source>
        <dbReference type="SAM" id="Phobius"/>
    </source>
</evidence>
<reference evidence="3" key="1">
    <citation type="journal article" date="2019" name="Int. J. Syst. Evol. Microbiol.">
        <title>The Global Catalogue of Microorganisms (GCM) 10K type strain sequencing project: providing services to taxonomists for standard genome sequencing and annotation.</title>
        <authorList>
            <consortium name="The Broad Institute Genomics Platform"/>
            <consortium name="The Broad Institute Genome Sequencing Center for Infectious Disease"/>
            <person name="Wu L."/>
            <person name="Ma J."/>
        </authorList>
    </citation>
    <scope>NUCLEOTIDE SEQUENCE [LARGE SCALE GENOMIC DNA]</scope>
    <source>
        <strain evidence="3">JCM 3399</strain>
    </source>
</reference>
<organism evidence="2 3">
    <name type="scientific">Streptomyces albospinus</name>
    <dbReference type="NCBI Taxonomy" id="285515"/>
    <lineage>
        <taxon>Bacteria</taxon>
        <taxon>Bacillati</taxon>
        <taxon>Actinomycetota</taxon>
        <taxon>Actinomycetes</taxon>
        <taxon>Kitasatosporales</taxon>
        <taxon>Streptomycetaceae</taxon>
        <taxon>Streptomyces</taxon>
    </lineage>
</organism>
<evidence type="ECO:0008006" key="4">
    <source>
        <dbReference type="Google" id="ProtNLM"/>
    </source>
</evidence>
<feature type="transmembrane region" description="Helical" evidence="1">
    <location>
        <begin position="15"/>
        <end position="38"/>
    </location>
</feature>
<keyword evidence="1" id="KW-0472">Membrane</keyword>
<dbReference type="PROSITE" id="PS51257">
    <property type="entry name" value="PROKAR_LIPOPROTEIN"/>
    <property type="match status" value="1"/>
</dbReference>
<feature type="transmembrane region" description="Helical" evidence="1">
    <location>
        <begin position="108"/>
        <end position="125"/>
    </location>
</feature>
<dbReference type="Gene3D" id="1.20.144.10">
    <property type="entry name" value="Phosphatidic acid phosphatase type 2/haloperoxidase"/>
    <property type="match status" value="1"/>
</dbReference>
<feature type="transmembrane region" description="Helical" evidence="1">
    <location>
        <begin position="44"/>
        <end position="64"/>
    </location>
</feature>
<gene>
    <name evidence="2" type="ORF">GCM10010211_74210</name>
</gene>
<evidence type="ECO:0000313" key="2">
    <source>
        <dbReference type="EMBL" id="GGU96173.1"/>
    </source>
</evidence>
<keyword evidence="3" id="KW-1185">Reference proteome</keyword>
<dbReference type="InterPro" id="IPR036938">
    <property type="entry name" value="PAP2/HPO_sf"/>
</dbReference>
<comment type="caution">
    <text evidence="2">The sequence shown here is derived from an EMBL/GenBank/DDBJ whole genome shotgun (WGS) entry which is preliminary data.</text>
</comment>
<protein>
    <recommendedName>
        <fullName evidence="4">Phosphatidic acid phosphatase type 2/haloperoxidase domain-containing protein</fullName>
    </recommendedName>
</protein>
<dbReference type="SUPFAM" id="SSF48317">
    <property type="entry name" value="Acid phosphatase/Vanadium-dependent haloperoxidase"/>
    <property type="match status" value="1"/>
</dbReference>
<name>A0ABQ2VLB7_9ACTN</name>
<dbReference type="Proteomes" id="UP000654471">
    <property type="component" value="Unassembled WGS sequence"/>
</dbReference>
<accession>A0ABQ2VLB7</accession>
<proteinExistence type="predicted"/>
<dbReference type="EMBL" id="BMRP01000051">
    <property type="protein sequence ID" value="GGU96173.1"/>
    <property type="molecule type" value="Genomic_DNA"/>
</dbReference>